<feature type="domain" description="NADPH-dependent reductive aminase-like C-terminal" evidence="4">
    <location>
        <begin position="157"/>
        <end position="282"/>
    </location>
</feature>
<dbReference type="Pfam" id="PF03446">
    <property type="entry name" value="NAD_binding_2"/>
    <property type="match status" value="1"/>
</dbReference>
<keyword evidence="6" id="KW-1185">Reference proteome</keyword>
<evidence type="ECO:0000259" key="4">
    <source>
        <dbReference type="Pfam" id="PF21761"/>
    </source>
</evidence>
<feature type="domain" description="6-phosphogluconate dehydrogenase NADP-binding" evidence="3">
    <location>
        <begin position="4"/>
        <end position="150"/>
    </location>
</feature>
<dbReference type="GO" id="GO:0050661">
    <property type="term" value="F:NADP binding"/>
    <property type="evidence" value="ECO:0007669"/>
    <property type="project" value="InterPro"/>
</dbReference>
<dbReference type="AlphaFoldDB" id="A0A7W8AEC5"/>
<dbReference type="EMBL" id="JACHIN010000017">
    <property type="protein sequence ID" value="MBB5083526.1"/>
    <property type="molecule type" value="Genomic_DNA"/>
</dbReference>
<dbReference type="PIRSF" id="PIRSF000103">
    <property type="entry name" value="HIBADH"/>
    <property type="match status" value="1"/>
</dbReference>
<dbReference type="InterPro" id="IPR013328">
    <property type="entry name" value="6PGD_dom2"/>
</dbReference>
<dbReference type="Proteomes" id="UP000568380">
    <property type="component" value="Unassembled WGS sequence"/>
</dbReference>
<sequence>MTEISIVGLGLMGTALAGTLLKAGHEVTVWNRTDSKTEPLVAMGARRAANLAEAVRPGSLVIVCVLDYDTVHGLLGQTELRGVTLVNLTSGRPEEARRTAEWAEARGAGYLDGGVMAVPQMIGAPGALILYSGSREVFDRFAEPLGQLAEARFVDTDPGLAPLLDMAMLTGMYGQIAGITQGFALVRSAGLPLRDFASTLLVPWLRAMGELAHRWAEEVDAGQWGTDVANLGVNKVALDSIALAMREQGIEGNLLAPFKHLVDKRVADGHQDQGLQSLVEELHPGR</sequence>
<dbReference type="Gene3D" id="1.10.1040.10">
    <property type="entry name" value="N-(1-d-carboxylethyl)-l-norvaline Dehydrogenase, domain 2"/>
    <property type="match status" value="1"/>
</dbReference>
<dbReference type="PANTHER" id="PTHR43580:SF2">
    <property type="entry name" value="CYTOKINE-LIKE NUCLEAR FACTOR N-PAC"/>
    <property type="match status" value="1"/>
</dbReference>
<dbReference type="SUPFAM" id="SSF51735">
    <property type="entry name" value="NAD(P)-binding Rossmann-fold domains"/>
    <property type="match status" value="1"/>
</dbReference>
<dbReference type="InterPro" id="IPR048666">
    <property type="entry name" value="RedAm-like_C"/>
</dbReference>
<dbReference type="InterPro" id="IPR051265">
    <property type="entry name" value="HIBADH-related_NP60_sf"/>
</dbReference>
<gene>
    <name evidence="5" type="ORF">HNR40_009030</name>
</gene>
<dbReference type="RefSeq" id="WP_221341581.1">
    <property type="nucleotide sequence ID" value="NZ_JACHIN010000017.1"/>
</dbReference>
<dbReference type="GO" id="GO:0016491">
    <property type="term" value="F:oxidoreductase activity"/>
    <property type="evidence" value="ECO:0007669"/>
    <property type="project" value="UniProtKB-KW"/>
</dbReference>
<name>A0A7W8AEC5_9ACTN</name>
<accession>A0A7W8AEC5</accession>
<dbReference type="InterPro" id="IPR015815">
    <property type="entry name" value="HIBADH-related"/>
</dbReference>
<comment type="similarity">
    <text evidence="1">Belongs to the HIBADH-related family.</text>
</comment>
<reference evidence="5 6" key="1">
    <citation type="submission" date="2020-08" db="EMBL/GenBank/DDBJ databases">
        <title>Genomic Encyclopedia of Type Strains, Phase IV (KMG-IV): sequencing the most valuable type-strain genomes for metagenomic binning, comparative biology and taxonomic classification.</title>
        <authorList>
            <person name="Goeker M."/>
        </authorList>
    </citation>
    <scope>NUCLEOTIDE SEQUENCE [LARGE SCALE GENOMIC DNA]</scope>
    <source>
        <strain evidence="5 6">DSM 45385</strain>
    </source>
</reference>
<dbReference type="Gene3D" id="3.40.50.720">
    <property type="entry name" value="NAD(P)-binding Rossmann-like Domain"/>
    <property type="match status" value="1"/>
</dbReference>
<dbReference type="PANTHER" id="PTHR43580">
    <property type="entry name" value="OXIDOREDUCTASE GLYR1-RELATED"/>
    <property type="match status" value="1"/>
</dbReference>
<evidence type="ECO:0000256" key="2">
    <source>
        <dbReference type="ARBA" id="ARBA00023002"/>
    </source>
</evidence>
<keyword evidence="2" id="KW-0560">Oxidoreductase</keyword>
<protein>
    <submittedName>
        <fullName evidence="5">3-hydroxyisobutyrate dehydrogenase-like beta-hydroxyacid dehydrogenase</fullName>
    </submittedName>
</protein>
<proteinExistence type="inferred from homology"/>
<evidence type="ECO:0000313" key="6">
    <source>
        <dbReference type="Proteomes" id="UP000568380"/>
    </source>
</evidence>
<dbReference type="Pfam" id="PF21761">
    <property type="entry name" value="RedAm-like_C"/>
    <property type="match status" value="1"/>
</dbReference>
<dbReference type="InterPro" id="IPR036291">
    <property type="entry name" value="NAD(P)-bd_dom_sf"/>
</dbReference>
<comment type="caution">
    <text evidence="5">The sequence shown here is derived from an EMBL/GenBank/DDBJ whole genome shotgun (WGS) entry which is preliminary data.</text>
</comment>
<evidence type="ECO:0000256" key="1">
    <source>
        <dbReference type="ARBA" id="ARBA00009080"/>
    </source>
</evidence>
<evidence type="ECO:0000259" key="3">
    <source>
        <dbReference type="Pfam" id="PF03446"/>
    </source>
</evidence>
<dbReference type="InterPro" id="IPR006115">
    <property type="entry name" value="6PGDH_NADP-bd"/>
</dbReference>
<organism evidence="5 6">
    <name type="scientific">Nonomuraea endophytica</name>
    <dbReference type="NCBI Taxonomy" id="714136"/>
    <lineage>
        <taxon>Bacteria</taxon>
        <taxon>Bacillati</taxon>
        <taxon>Actinomycetota</taxon>
        <taxon>Actinomycetes</taxon>
        <taxon>Streptosporangiales</taxon>
        <taxon>Streptosporangiaceae</taxon>
        <taxon>Nonomuraea</taxon>
    </lineage>
</organism>
<evidence type="ECO:0000313" key="5">
    <source>
        <dbReference type="EMBL" id="MBB5083526.1"/>
    </source>
</evidence>